<dbReference type="GO" id="GO:0005737">
    <property type="term" value="C:cytoplasm"/>
    <property type="evidence" value="ECO:0007669"/>
    <property type="project" value="UniProtKB-SubCell"/>
</dbReference>
<evidence type="ECO:0000256" key="4">
    <source>
        <dbReference type="ARBA" id="ARBA00008593"/>
    </source>
</evidence>
<feature type="compositionally biased region" description="Basic and acidic residues" evidence="10">
    <location>
        <begin position="476"/>
        <end position="510"/>
    </location>
</feature>
<dbReference type="InterPro" id="IPR002058">
    <property type="entry name" value="PAP_assoc"/>
</dbReference>
<feature type="region of interest" description="Disordered" evidence="10">
    <location>
        <begin position="1"/>
        <end position="24"/>
    </location>
</feature>
<evidence type="ECO:0000259" key="12">
    <source>
        <dbReference type="Pfam" id="PF22600"/>
    </source>
</evidence>
<dbReference type="Pfam" id="PF22600">
    <property type="entry name" value="MTPAP-like_central"/>
    <property type="match status" value="1"/>
</dbReference>
<feature type="compositionally biased region" description="Polar residues" evidence="10">
    <location>
        <begin position="78"/>
        <end position="95"/>
    </location>
</feature>
<dbReference type="InterPro" id="IPR043519">
    <property type="entry name" value="NT_sf"/>
</dbReference>
<dbReference type="RefSeq" id="XP_062677758.1">
    <property type="nucleotide sequence ID" value="XM_062830837.1"/>
</dbReference>
<evidence type="ECO:0000256" key="8">
    <source>
        <dbReference type="ARBA" id="ARBA00022723"/>
    </source>
</evidence>
<evidence type="ECO:0000256" key="7">
    <source>
        <dbReference type="ARBA" id="ARBA00022679"/>
    </source>
</evidence>
<evidence type="ECO:0000313" key="14">
    <source>
        <dbReference type="Proteomes" id="UP001278500"/>
    </source>
</evidence>
<feature type="region of interest" description="Disordered" evidence="10">
    <location>
        <begin position="437"/>
        <end position="513"/>
    </location>
</feature>
<dbReference type="GO" id="GO:0046872">
    <property type="term" value="F:metal ion binding"/>
    <property type="evidence" value="ECO:0007669"/>
    <property type="project" value="UniProtKB-KW"/>
</dbReference>
<evidence type="ECO:0000256" key="9">
    <source>
        <dbReference type="ARBA" id="ARBA00022842"/>
    </source>
</evidence>
<feature type="region of interest" description="Disordered" evidence="10">
    <location>
        <begin position="1026"/>
        <end position="1112"/>
    </location>
</feature>
<accession>A0AAE0J846</accession>
<sequence>MTGNVKLLSLSTPTPSLGNKSNSRASGLHRRLHWPHLSAAVHAVRGRLVSQVITTAMEQGQGGRGPGLEDRLRNMILTNSNDPEPQVENAPSGSSPPQPRKRLNQAQRRQMSAQLNIAIDPRAQPSEPAGPQQASRGFAPQPGPPAGHQPGQRFGHQVEHQAGRQPGPYGNGGRYRNQRPQSGPQPAGYHHQQAGPRAHQPNPPHTGNQVPVQPQGHPQPRHHPSRSYHGPGPQHLDRTTNWRQPLHSGPNPGTAHHTPQGSFDGPAPRNPRGGALWNPGRQPQVRPEQLKAQTDLLEGLCATIIANAQIEYDDIVKNETFRQKIEALAQAVITQYEQSQNGFYDFPPQSVQLRCFGSLASGFATKAADMDLGLLSPLSRLQPDAPGSPIPRLIEKAFLEVGLAARLLSKTRVPIIKVCEKPPKSLYDDLVEEHLKGEKGMSDKGEEEEENDEPEQDVAEDAEHQADEPAGGHASAADKKQQKDHAQDQPEKQRHDEEGEAYDHRTDKKGLKFYQSSNQTLNSYYGTAKGYLRSVGGRDLTNSTINNFSPADIQKLNQVCLAFVEGLEDHQLRDRLLRYQSLNLYDLEYRDDRPRTLQGVYTQVEGEQMVMMWESRQITEKGSDKEVRGQMCVNRWKTLQDHPDCGADPLGYDRDLKRAVDQLRMLPSIQLMLLSQQQYESTVQYCARTEQLLVDLVGDDTSDGANDAITLITQRYIDGIKNEAIREAVKEFAESFGYSDFQAIGKRHISYQLAHDLEMCLGRKLYPKDTEDKVNSYIAFLRGPIVRSLVEPFECDFETPLSPDLIETISQIRSIGDPSTMGPNQPRDPYRDRFEFPKSGVGIQCDINFSAHLAMHNTHLLRCYSSCDPRVRPMVLFVKHWAKVRGINSPYRGTLSSYGYVLMVLHYLINVVKPFVCPNLQQLAPPLPPDLTPEQLEDAAFCKGKNVHFWRDDQEIQRLAAMGMINQNRDSIGHLLRGFFEYYAQNGSLSTLPGRGFDWGRDVISLRMQGGILSKQEKGWTGAKTVLESTPGVPSTAAPSAQQLQQPQQRAVPLAGAPGMAPPPGLAPPPGFPAQPQMAGPAPPPAPPAPTTEQPAPDSSTEQHQQPKPEVELKEVRYRYLFAIEDPFELDHNVARTVTHSGIVAIRDEFRRAWRIIRNAGRLQVQGHQGYQGQGQQIRGGEMPVSEEENLLEDVLEAGKKKQREEFDELLDGLHGRVWRGEGVVGGGSGDA</sequence>
<comment type="cofactor">
    <cofactor evidence="2">
        <name>Mg(2+)</name>
        <dbReference type="ChEBI" id="CHEBI:18420"/>
    </cofactor>
</comment>
<evidence type="ECO:0000256" key="10">
    <source>
        <dbReference type="SAM" id="MobiDB-lite"/>
    </source>
</evidence>
<evidence type="ECO:0000313" key="13">
    <source>
        <dbReference type="EMBL" id="KAK3338307.1"/>
    </source>
</evidence>
<dbReference type="Proteomes" id="UP001278500">
    <property type="component" value="Unassembled WGS sequence"/>
</dbReference>
<dbReference type="GO" id="GO:0031123">
    <property type="term" value="P:RNA 3'-end processing"/>
    <property type="evidence" value="ECO:0007669"/>
    <property type="project" value="TreeGrafter"/>
</dbReference>
<dbReference type="GO" id="GO:0050265">
    <property type="term" value="F:RNA uridylyltransferase activity"/>
    <property type="evidence" value="ECO:0007669"/>
    <property type="project" value="TreeGrafter"/>
</dbReference>
<dbReference type="PANTHER" id="PTHR12271:SF40">
    <property type="entry name" value="POLY(A) RNA POLYMERASE GLD2"/>
    <property type="match status" value="1"/>
</dbReference>
<name>A0AAE0J846_9PEZI</name>
<feature type="compositionally biased region" description="Low complexity" evidence="10">
    <location>
        <begin position="209"/>
        <end position="218"/>
    </location>
</feature>
<evidence type="ECO:0000256" key="1">
    <source>
        <dbReference type="ARBA" id="ARBA00001936"/>
    </source>
</evidence>
<keyword evidence="8" id="KW-0479">Metal-binding</keyword>
<dbReference type="GeneID" id="87867991"/>
<reference evidence="13" key="1">
    <citation type="journal article" date="2023" name="Mol. Phylogenet. Evol.">
        <title>Genome-scale phylogeny and comparative genomics of the fungal order Sordariales.</title>
        <authorList>
            <person name="Hensen N."/>
            <person name="Bonometti L."/>
            <person name="Westerberg I."/>
            <person name="Brannstrom I.O."/>
            <person name="Guillou S."/>
            <person name="Cros-Aarteil S."/>
            <person name="Calhoun S."/>
            <person name="Haridas S."/>
            <person name="Kuo A."/>
            <person name="Mondo S."/>
            <person name="Pangilinan J."/>
            <person name="Riley R."/>
            <person name="LaButti K."/>
            <person name="Andreopoulos B."/>
            <person name="Lipzen A."/>
            <person name="Chen C."/>
            <person name="Yan M."/>
            <person name="Daum C."/>
            <person name="Ng V."/>
            <person name="Clum A."/>
            <person name="Steindorff A."/>
            <person name="Ohm R.A."/>
            <person name="Martin F."/>
            <person name="Silar P."/>
            <person name="Natvig D.O."/>
            <person name="Lalanne C."/>
            <person name="Gautier V."/>
            <person name="Ament-Velasquez S.L."/>
            <person name="Kruys A."/>
            <person name="Hutchinson M.I."/>
            <person name="Powell A.J."/>
            <person name="Barry K."/>
            <person name="Miller A.N."/>
            <person name="Grigoriev I.V."/>
            <person name="Debuchy R."/>
            <person name="Gladieux P."/>
            <person name="Hiltunen Thoren M."/>
            <person name="Johannesson H."/>
        </authorList>
    </citation>
    <scope>NUCLEOTIDE SEQUENCE</scope>
    <source>
        <strain evidence="13">CBS 560.94</strain>
    </source>
</reference>
<dbReference type="GO" id="GO:0010605">
    <property type="term" value="P:negative regulation of macromolecule metabolic process"/>
    <property type="evidence" value="ECO:0007669"/>
    <property type="project" value="UniProtKB-ARBA"/>
</dbReference>
<feature type="compositionally biased region" description="Acidic residues" evidence="10">
    <location>
        <begin position="445"/>
        <end position="460"/>
    </location>
</feature>
<evidence type="ECO:0000256" key="6">
    <source>
        <dbReference type="ARBA" id="ARBA00022490"/>
    </source>
</evidence>
<dbReference type="SUPFAM" id="SSF81301">
    <property type="entry name" value="Nucleotidyltransferase"/>
    <property type="match status" value="2"/>
</dbReference>
<dbReference type="GO" id="GO:1990817">
    <property type="term" value="F:poly(A) RNA polymerase activity"/>
    <property type="evidence" value="ECO:0007669"/>
    <property type="project" value="UniProtKB-EC"/>
</dbReference>
<comment type="caution">
    <text evidence="13">The sequence shown here is derived from an EMBL/GenBank/DDBJ whole genome shotgun (WGS) entry which is preliminary data.</text>
</comment>
<feature type="domain" description="Poly(A) RNA polymerase mitochondrial-like central palm" evidence="12">
    <location>
        <begin position="304"/>
        <end position="421"/>
    </location>
</feature>
<keyword evidence="6" id="KW-0963">Cytoplasm</keyword>
<comment type="similarity">
    <text evidence="4">Belongs to the DNA polymerase type-B-like family.</text>
</comment>
<gene>
    <name evidence="13" type="ORF">B0H65DRAFT_582049</name>
</gene>
<feature type="compositionally biased region" description="Pro residues" evidence="10">
    <location>
        <begin position="1060"/>
        <end position="1073"/>
    </location>
</feature>
<keyword evidence="7" id="KW-0808">Transferase</keyword>
<dbReference type="SUPFAM" id="SSF81631">
    <property type="entry name" value="PAP/OAS1 substrate-binding domain"/>
    <property type="match status" value="1"/>
</dbReference>
<feature type="compositionally biased region" description="Low complexity" evidence="10">
    <location>
        <begin position="7"/>
        <end position="17"/>
    </location>
</feature>
<comment type="cofactor">
    <cofactor evidence="1">
        <name>Mn(2+)</name>
        <dbReference type="ChEBI" id="CHEBI:29035"/>
    </cofactor>
</comment>
<dbReference type="EMBL" id="JAUEPP010000008">
    <property type="protein sequence ID" value="KAK3338307.1"/>
    <property type="molecule type" value="Genomic_DNA"/>
</dbReference>
<dbReference type="EC" id="2.7.7.19" evidence="5"/>
<reference evidence="13" key="2">
    <citation type="submission" date="2023-06" db="EMBL/GenBank/DDBJ databases">
        <authorList>
            <consortium name="Lawrence Berkeley National Laboratory"/>
            <person name="Haridas S."/>
            <person name="Hensen N."/>
            <person name="Bonometti L."/>
            <person name="Westerberg I."/>
            <person name="Brannstrom I.O."/>
            <person name="Guillou S."/>
            <person name="Cros-Aarteil S."/>
            <person name="Calhoun S."/>
            <person name="Kuo A."/>
            <person name="Mondo S."/>
            <person name="Pangilinan J."/>
            <person name="Riley R."/>
            <person name="Labutti K."/>
            <person name="Andreopoulos B."/>
            <person name="Lipzen A."/>
            <person name="Chen C."/>
            <person name="Yanf M."/>
            <person name="Daum C."/>
            <person name="Ng V."/>
            <person name="Clum A."/>
            <person name="Steindorff A."/>
            <person name="Ohm R."/>
            <person name="Martin F."/>
            <person name="Silar P."/>
            <person name="Natvig D."/>
            <person name="Lalanne C."/>
            <person name="Gautier V."/>
            <person name="Ament-Velasquez S.L."/>
            <person name="Kruys A."/>
            <person name="Hutchinson M.I."/>
            <person name="Powell A.J."/>
            <person name="Barry K."/>
            <person name="Miller A.N."/>
            <person name="Grigoriev I.V."/>
            <person name="Debuchy R."/>
            <person name="Gladieux P."/>
            <person name="Thoren M.H."/>
            <person name="Johannesson H."/>
        </authorList>
    </citation>
    <scope>NUCLEOTIDE SEQUENCE</scope>
    <source>
        <strain evidence="13">CBS 560.94</strain>
    </source>
</reference>
<evidence type="ECO:0000259" key="11">
    <source>
        <dbReference type="Pfam" id="PF03828"/>
    </source>
</evidence>
<feature type="region of interest" description="Disordered" evidence="10">
    <location>
        <begin position="78"/>
        <end position="110"/>
    </location>
</feature>
<evidence type="ECO:0000256" key="3">
    <source>
        <dbReference type="ARBA" id="ARBA00004496"/>
    </source>
</evidence>
<dbReference type="Pfam" id="PF03828">
    <property type="entry name" value="PAP_assoc"/>
    <property type="match status" value="1"/>
</dbReference>
<feature type="region of interest" description="Disordered" evidence="10">
    <location>
        <begin position="122"/>
        <end position="284"/>
    </location>
</feature>
<comment type="subcellular location">
    <subcellularLocation>
        <location evidence="3">Cytoplasm</location>
    </subcellularLocation>
</comment>
<dbReference type="PANTHER" id="PTHR12271">
    <property type="entry name" value="POLY A POLYMERASE CID PAP -RELATED"/>
    <property type="match status" value="1"/>
</dbReference>
<protein>
    <recommendedName>
        <fullName evidence="5">polynucleotide adenylyltransferase</fullName>
        <ecNumber evidence="5">2.7.7.19</ecNumber>
    </recommendedName>
</protein>
<feature type="compositionally biased region" description="Pro residues" evidence="10">
    <location>
        <begin position="1081"/>
        <end position="1090"/>
    </location>
</feature>
<keyword evidence="9" id="KW-0460">Magnesium</keyword>
<dbReference type="Gene3D" id="3.30.460.10">
    <property type="entry name" value="Beta Polymerase, domain 2"/>
    <property type="match status" value="1"/>
</dbReference>
<feature type="compositionally biased region" description="Low complexity" evidence="10">
    <location>
        <begin position="1034"/>
        <end position="1059"/>
    </location>
</feature>
<feature type="domain" description="PAP-associated" evidence="11">
    <location>
        <begin position="971"/>
        <end position="1021"/>
    </location>
</feature>
<keyword evidence="14" id="KW-1185">Reference proteome</keyword>
<evidence type="ECO:0000256" key="2">
    <source>
        <dbReference type="ARBA" id="ARBA00001946"/>
    </source>
</evidence>
<proteinExistence type="inferred from homology"/>
<dbReference type="InterPro" id="IPR054708">
    <property type="entry name" value="MTPAP-like_central"/>
</dbReference>
<organism evidence="13 14">
    <name type="scientific">Neurospora tetraspora</name>
    <dbReference type="NCBI Taxonomy" id="94610"/>
    <lineage>
        <taxon>Eukaryota</taxon>
        <taxon>Fungi</taxon>
        <taxon>Dikarya</taxon>
        <taxon>Ascomycota</taxon>
        <taxon>Pezizomycotina</taxon>
        <taxon>Sordariomycetes</taxon>
        <taxon>Sordariomycetidae</taxon>
        <taxon>Sordariales</taxon>
        <taxon>Sordariaceae</taxon>
        <taxon>Neurospora</taxon>
    </lineage>
</organism>
<dbReference type="AlphaFoldDB" id="A0AAE0J846"/>
<evidence type="ECO:0000256" key="5">
    <source>
        <dbReference type="ARBA" id="ARBA00012388"/>
    </source>
</evidence>
<dbReference type="Gene3D" id="1.10.1410.10">
    <property type="match status" value="1"/>
</dbReference>